<dbReference type="Proteomes" id="UP001152519">
    <property type="component" value="Unassembled WGS sequence"/>
</dbReference>
<accession>A0A9W4DZP0</accession>
<name>A0A9W4DZP0_9ACTN</name>
<dbReference type="EMBL" id="CAJSLV010000114">
    <property type="protein sequence ID" value="CAG6399096.1"/>
    <property type="molecule type" value="Genomic_DNA"/>
</dbReference>
<organism evidence="2 3">
    <name type="scientific">Actinacidiphila cocklensis</name>
    <dbReference type="NCBI Taxonomy" id="887465"/>
    <lineage>
        <taxon>Bacteria</taxon>
        <taxon>Bacillati</taxon>
        <taxon>Actinomycetota</taxon>
        <taxon>Actinomycetes</taxon>
        <taxon>Kitasatosporales</taxon>
        <taxon>Streptomycetaceae</taxon>
        <taxon>Actinacidiphila</taxon>
    </lineage>
</organism>
<feature type="signal peptide" evidence="1">
    <location>
        <begin position="1"/>
        <end position="26"/>
    </location>
</feature>
<sequence>MNVRKAGTILGAAALTVLAVPADAGAAAVSCGGGVSTGRVAVNGCVSAQRGSLGRFPTRDITAYIKARNTGTKALNVSYEAFFRVVDGGHWEKVGSGRSYVRAGEEIGPVEVGSTTRVCGPVKVEIRVHAKADGGVWSGWSPAATKQCQT</sequence>
<comment type="caution">
    <text evidence="2">The sequence shown here is derived from an EMBL/GenBank/DDBJ whole genome shotgun (WGS) entry which is preliminary data.</text>
</comment>
<gene>
    <name evidence="2" type="ORF">SCOCK_80251</name>
</gene>
<protein>
    <recommendedName>
        <fullName evidence="4">Secreted protein</fullName>
    </recommendedName>
</protein>
<dbReference type="AlphaFoldDB" id="A0A9W4DZP0"/>
<proteinExistence type="predicted"/>
<evidence type="ECO:0000256" key="1">
    <source>
        <dbReference type="SAM" id="SignalP"/>
    </source>
</evidence>
<feature type="chain" id="PRO_5040989964" description="Secreted protein" evidence="1">
    <location>
        <begin position="27"/>
        <end position="150"/>
    </location>
</feature>
<evidence type="ECO:0008006" key="4">
    <source>
        <dbReference type="Google" id="ProtNLM"/>
    </source>
</evidence>
<evidence type="ECO:0000313" key="3">
    <source>
        <dbReference type="Proteomes" id="UP001152519"/>
    </source>
</evidence>
<keyword evidence="3" id="KW-1185">Reference proteome</keyword>
<keyword evidence="1" id="KW-0732">Signal</keyword>
<reference evidence="2" key="1">
    <citation type="submission" date="2021-05" db="EMBL/GenBank/DDBJ databases">
        <authorList>
            <person name="Arsene-Ploetze F."/>
        </authorList>
    </citation>
    <scope>NUCLEOTIDE SEQUENCE</scope>
    <source>
        <strain evidence="2">DSM 42138</strain>
    </source>
</reference>
<evidence type="ECO:0000313" key="2">
    <source>
        <dbReference type="EMBL" id="CAG6399096.1"/>
    </source>
</evidence>